<evidence type="ECO:0000313" key="3">
    <source>
        <dbReference type="Proteomes" id="UP000011932"/>
    </source>
</evidence>
<gene>
    <name evidence="2" type="ORF">A11S_2165</name>
</gene>
<protein>
    <recommendedName>
        <fullName evidence="1">DUF6362 domain-containing protein</fullName>
    </recommendedName>
</protein>
<reference evidence="2 3" key="1">
    <citation type="journal article" date="2013" name="ISME J.">
        <title>By their genes ye shall know them: genomic signatures of predatory bacteria.</title>
        <authorList>
            <person name="Pasternak Z."/>
            <person name="Pietrokovski S."/>
            <person name="Rotem O."/>
            <person name="Gophna U."/>
            <person name="Lurie-Weinberger M.N."/>
            <person name="Jurkevitch E."/>
        </authorList>
    </citation>
    <scope>NUCLEOTIDE SEQUENCE [LARGE SCALE GENOMIC DNA]</scope>
    <source>
        <strain evidence="2">EPB</strain>
    </source>
</reference>
<dbReference type="Proteomes" id="UP000011932">
    <property type="component" value="Chromosome"/>
</dbReference>
<evidence type="ECO:0000313" key="2">
    <source>
        <dbReference type="EMBL" id="AGH98963.1"/>
    </source>
</evidence>
<proteinExistence type="predicted"/>
<organism evidence="2 3">
    <name type="scientific">Micavibrio aeruginosavorus EPB</name>
    <dbReference type="NCBI Taxonomy" id="349215"/>
    <lineage>
        <taxon>Bacteria</taxon>
        <taxon>Pseudomonadati</taxon>
        <taxon>Bdellovibrionota</taxon>
        <taxon>Bdellovibrionia</taxon>
        <taxon>Bdellovibrionales</taxon>
        <taxon>Pseudobdellovibrionaceae</taxon>
        <taxon>Micavibrio</taxon>
    </lineage>
</organism>
<sequence>MSNEKKLQPVESYVEERLRSAARTLRRLPDTKVQGYFSAWPAIIREPLEILQMEPEPMRVRPSMEDITEMEEVLFVWLKFLEPEERRLVWLRAERVRWKLICWRFGVGRTKAWEMYRTALARIGAKLH</sequence>
<dbReference type="STRING" id="349215.A11S_2165"/>
<dbReference type="RefSeq" id="WP_015468477.1">
    <property type="nucleotide sequence ID" value="NC_020812.1"/>
</dbReference>
<feature type="domain" description="DUF6362" evidence="1">
    <location>
        <begin position="26"/>
        <end position="123"/>
    </location>
</feature>
<dbReference type="OrthoDB" id="7360866at2"/>
<dbReference type="AlphaFoldDB" id="M4VIF3"/>
<dbReference type="EMBL" id="CP003538">
    <property type="protein sequence ID" value="AGH98963.1"/>
    <property type="molecule type" value="Genomic_DNA"/>
</dbReference>
<name>M4VIF3_9BACT</name>
<dbReference type="Pfam" id="PF19889">
    <property type="entry name" value="DUF6362"/>
    <property type="match status" value="1"/>
</dbReference>
<dbReference type="HOGENOM" id="CLU_132099_0_0_5"/>
<evidence type="ECO:0000259" key="1">
    <source>
        <dbReference type="Pfam" id="PF19889"/>
    </source>
</evidence>
<dbReference type="KEGG" id="man:A11S_2165"/>
<accession>M4VIF3</accession>
<dbReference type="InterPro" id="IPR045942">
    <property type="entry name" value="DUF6362"/>
</dbReference>